<organism evidence="3 4">
    <name type="scientific">Candidatus Anoxymicrobium japonicum</name>
    <dbReference type="NCBI Taxonomy" id="2013648"/>
    <lineage>
        <taxon>Bacteria</taxon>
        <taxon>Bacillati</taxon>
        <taxon>Actinomycetota</taxon>
        <taxon>Candidatus Geothermincolia</taxon>
        <taxon>Candidatus Geothermincolales</taxon>
        <taxon>Candidatus Anoxymicrobiaceae</taxon>
        <taxon>Candidatus Anoxymicrobium</taxon>
    </lineage>
</organism>
<dbReference type="InterPro" id="IPR036698">
    <property type="entry name" value="TM1070-like_sf"/>
</dbReference>
<gene>
    <name evidence="3" type="ORF">CVT63_07520</name>
</gene>
<feature type="chain" id="PRO_5016446641" evidence="2">
    <location>
        <begin position="28"/>
        <end position="756"/>
    </location>
</feature>
<accession>A0A2N3G469</accession>
<comment type="caution">
    <text evidence="3">The sequence shown here is derived from an EMBL/GenBank/DDBJ whole genome shotgun (WGS) entry which is preliminary data.</text>
</comment>
<dbReference type="EMBL" id="PHEX01000083">
    <property type="protein sequence ID" value="PKQ27529.1"/>
    <property type="molecule type" value="Genomic_DNA"/>
</dbReference>
<feature type="region of interest" description="Disordered" evidence="1">
    <location>
        <begin position="272"/>
        <end position="292"/>
    </location>
</feature>
<proteinExistence type="predicted"/>
<keyword evidence="2" id="KW-0732">Signal</keyword>
<evidence type="ECO:0000313" key="4">
    <source>
        <dbReference type="Proteomes" id="UP000233654"/>
    </source>
</evidence>
<sequence>MNAKRQGTGTLAILIVAMLVSSVVALAADNPNKPSSPTKLVFIHHSSGGNWLCDLPNDTAGGLGTALRDNNYFVSDTNYGWGPDAIGDRTDIGNWWEWFRGPSSSTYMSALYAESGQNCAYSRIGTDPGGENKVVMFKSCFPNSDLTGSMADPVPAIGDNPLRGNSGPLTVANCRGIYIDLLEYFKTRQDKLFIVIAAPPMQSLGSPASNRAFNNWLANNWLSGYPHKNVFVFDYYNVLTSNGGNADVNDAGSAAGNHHRWWSGAVQHKTDGGGDTLAYPSEGGTNDHPNTAGNQKATSEFVPLLNVAYNRWKTAPPPDNPPPPPPGQWKSTFYFAEGYTGDNFQEYMCLANPNPAAAATWLTAMFTDGTSQTQYYSLAPASRLTVDVNQLVGAGKELSMRVVSTSKDIVAERPMYFNYMGKWSGGHTAVGAIWPATDWYFAEGTTLDGFDEYVTVLNPQTTAANLTFHYMVEGEGEKVVAGKVDAGARATFKSVEQVGANKNVSLRLNSDREVVAERPMYFTYAGLGGHSWTGGHDVLGAPAPRNSASFAEGTTRSGFEEWLCVQNPSDSAITVSARYLLGAGQGDPVEKTYNVPAKQRLTVSVNREIGAEKDVSVELTSEDAFIAERPMYFSYHGAWDGGHDVIGGDPAVKALFAEGYTGANFEEWLCVQNATESAANVTVTYYPEGSAPIEKLHTVAANSRDTINVNDDAGQGLSISAKVESDQPIMVERPMYFNYNGVWTGGHDVKGFSLLI</sequence>
<dbReference type="Gene3D" id="2.60.290.11">
    <property type="entry name" value="TM1070-like"/>
    <property type="match status" value="4"/>
</dbReference>
<evidence type="ECO:0000256" key="2">
    <source>
        <dbReference type="SAM" id="SignalP"/>
    </source>
</evidence>
<name>A0A2N3G469_9ACTN</name>
<evidence type="ECO:0000256" key="1">
    <source>
        <dbReference type="SAM" id="MobiDB-lite"/>
    </source>
</evidence>
<dbReference type="Proteomes" id="UP000233654">
    <property type="component" value="Unassembled WGS sequence"/>
</dbReference>
<feature type="signal peptide" evidence="2">
    <location>
        <begin position="1"/>
        <end position="27"/>
    </location>
</feature>
<reference evidence="3 4" key="1">
    <citation type="journal article" date="2017" name="ISME J.">
        <title>Potential for microbial H2 and metal transformations associated with novel bacteria and archaea in deep terrestrial subsurface sediments.</title>
        <authorList>
            <person name="Hernsdorf A.W."/>
            <person name="Amano Y."/>
            <person name="Miyakawa K."/>
            <person name="Ise K."/>
            <person name="Suzuki Y."/>
            <person name="Anantharaman K."/>
            <person name="Probst A."/>
            <person name="Burstein D."/>
            <person name="Thomas B.C."/>
            <person name="Banfield J.F."/>
        </authorList>
    </citation>
    <scope>NUCLEOTIDE SEQUENCE [LARGE SCALE GENOMIC DNA]</scope>
    <source>
        <strain evidence="3">HGW-Actinobacteria-3</strain>
    </source>
</reference>
<protein>
    <submittedName>
        <fullName evidence="3">Uncharacterized protein</fullName>
    </submittedName>
</protein>
<dbReference type="AlphaFoldDB" id="A0A2N3G469"/>
<evidence type="ECO:0000313" key="3">
    <source>
        <dbReference type="EMBL" id="PKQ27529.1"/>
    </source>
</evidence>
<feature type="compositionally biased region" description="Polar residues" evidence="1">
    <location>
        <begin position="283"/>
        <end position="292"/>
    </location>
</feature>